<keyword evidence="4" id="KW-0762">Sugar transport</keyword>
<dbReference type="CDD" id="cd03216">
    <property type="entry name" value="ABC_Carb_Monos_I"/>
    <property type="match status" value="1"/>
</dbReference>
<dbReference type="EMBL" id="CP002116">
    <property type="protein sequence ID" value="ADK80313.1"/>
    <property type="molecule type" value="Genomic_DNA"/>
</dbReference>
<dbReference type="Proteomes" id="UP000002318">
    <property type="component" value="Chromosome"/>
</dbReference>
<evidence type="ECO:0000259" key="10">
    <source>
        <dbReference type="PROSITE" id="PS50893"/>
    </source>
</evidence>
<dbReference type="OrthoDB" id="304830at2"/>
<dbReference type="HOGENOM" id="CLU_000604_92_0_12"/>
<evidence type="ECO:0000256" key="5">
    <source>
        <dbReference type="ARBA" id="ARBA00022737"/>
    </source>
</evidence>
<dbReference type="InterPro" id="IPR003439">
    <property type="entry name" value="ABC_transporter-like_ATP-bd"/>
</dbReference>
<dbReference type="AlphaFoldDB" id="E1R2N1"/>
<proteinExistence type="predicted"/>
<dbReference type="Gene3D" id="3.40.50.300">
    <property type="entry name" value="P-loop containing nucleotide triphosphate hydrolases"/>
    <property type="match status" value="2"/>
</dbReference>
<keyword evidence="7" id="KW-0067">ATP-binding</keyword>
<dbReference type="GO" id="GO:0005886">
    <property type="term" value="C:plasma membrane"/>
    <property type="evidence" value="ECO:0007669"/>
    <property type="project" value="UniProtKB-SubCell"/>
</dbReference>
<evidence type="ECO:0000256" key="2">
    <source>
        <dbReference type="ARBA" id="ARBA00022448"/>
    </source>
</evidence>
<name>E1R2N1_SEDSS</name>
<dbReference type="SMART" id="SM00382">
    <property type="entry name" value="AAA"/>
    <property type="match status" value="1"/>
</dbReference>
<evidence type="ECO:0000256" key="1">
    <source>
        <dbReference type="ARBA" id="ARBA00004202"/>
    </source>
</evidence>
<dbReference type="GO" id="GO:0016887">
    <property type="term" value="F:ATP hydrolysis activity"/>
    <property type="evidence" value="ECO:0007669"/>
    <property type="project" value="InterPro"/>
</dbReference>
<protein>
    <submittedName>
        <fullName evidence="11">ABC transporter related protein</fullName>
    </submittedName>
</protein>
<dbReference type="PANTHER" id="PTHR43790">
    <property type="entry name" value="CARBOHYDRATE TRANSPORT ATP-BINDING PROTEIN MG119-RELATED"/>
    <property type="match status" value="1"/>
</dbReference>
<dbReference type="Pfam" id="PF00005">
    <property type="entry name" value="ABC_tran"/>
    <property type="match status" value="2"/>
</dbReference>
<gene>
    <name evidence="11" type="ordered locus">Spirs_1184</name>
</gene>
<evidence type="ECO:0000256" key="6">
    <source>
        <dbReference type="ARBA" id="ARBA00022741"/>
    </source>
</evidence>
<reference evidence="11 12" key="1">
    <citation type="journal article" date="2010" name="Stand. Genomic Sci.">
        <title>Complete genome sequence of Spirochaeta smaragdinae type strain (SEBR 4228).</title>
        <authorList>
            <person name="Mavromatis K."/>
            <person name="Yasawong M."/>
            <person name="Chertkov O."/>
            <person name="Lapidus A."/>
            <person name="Lucas S."/>
            <person name="Nolan M."/>
            <person name="Del Rio T.G."/>
            <person name="Tice H."/>
            <person name="Cheng J.F."/>
            <person name="Pitluck S."/>
            <person name="Liolios K."/>
            <person name="Ivanova N."/>
            <person name="Tapia R."/>
            <person name="Han C."/>
            <person name="Bruce D."/>
            <person name="Goodwin L."/>
            <person name="Pati A."/>
            <person name="Chen A."/>
            <person name="Palaniappan K."/>
            <person name="Land M."/>
            <person name="Hauser L."/>
            <person name="Chang Y.J."/>
            <person name="Jeffries C.D."/>
            <person name="Detter J.C."/>
            <person name="Rohde M."/>
            <person name="Brambilla E."/>
            <person name="Spring S."/>
            <person name="Goker M."/>
            <person name="Sikorski J."/>
            <person name="Woyke T."/>
            <person name="Bristow J."/>
            <person name="Eisen J.A."/>
            <person name="Markowitz V."/>
            <person name="Hugenholtz P."/>
            <person name="Klenk H.P."/>
            <person name="Kyrpides N.C."/>
        </authorList>
    </citation>
    <scope>NUCLEOTIDE SEQUENCE [LARGE SCALE GENOMIC DNA]</scope>
    <source>
        <strain evidence="12">DSM 11293 / JCM 15392 / SEBR 4228</strain>
    </source>
</reference>
<dbReference type="InterPro" id="IPR027417">
    <property type="entry name" value="P-loop_NTPase"/>
</dbReference>
<organism evidence="11 12">
    <name type="scientific">Sediminispirochaeta smaragdinae (strain DSM 11293 / JCM 15392 / SEBR 4228)</name>
    <name type="common">Spirochaeta smaragdinae</name>
    <dbReference type="NCBI Taxonomy" id="573413"/>
    <lineage>
        <taxon>Bacteria</taxon>
        <taxon>Pseudomonadati</taxon>
        <taxon>Spirochaetota</taxon>
        <taxon>Spirochaetia</taxon>
        <taxon>Spirochaetales</taxon>
        <taxon>Spirochaetaceae</taxon>
        <taxon>Sediminispirochaeta</taxon>
    </lineage>
</organism>
<evidence type="ECO:0000256" key="7">
    <source>
        <dbReference type="ARBA" id="ARBA00022840"/>
    </source>
</evidence>
<sequence length="511" mass="56677">MSPVLEMNGIVKRFPGVLANDHVDLRVEKGEVHALLGENGAGKSTLMNVLYGMYEADEGDIRFKDQEVHVKGPGDAIALGIGMVHQHFMLVPALTVVENVILGMKDNGRVLDLKAAAEKITALAERYTMKIEPFTLVGQMSVGQQQRLEILKALYRGAELLILDEPTAVLTPQEVKGLFNMIGAFTSEGRTVIFISHKLKEVMAISDRVTVLRSGKVAHTLHTSDTDPKELARLMVGREIDLSCEKFSCADNREVLRMERVCAENEKGMAILKELNLTIREGEILGVAGVDGNGQDELAEVLTGLRRVTSGTITMNEKDITNASCRHILNQGVSHIPADRQLRGMIGDMNVVENLLLMRYHDRPFAKPFHLDWKRIEHRAETLVKEFQVKTPGIKVPMATLSGGNQQKVVLGREIERNPKLLVAMHPVRGLDIGATEYIHKRIIEQRDRGCAILLISTELEEILELSDRIVVMYEGEIMGSVDCSCVTIEQLGLMMAGHRWEEVAGEKSEG</sequence>
<dbReference type="InterPro" id="IPR017871">
    <property type="entry name" value="ABC_transporter-like_CS"/>
</dbReference>
<feature type="domain" description="ABC transporter" evidence="10">
    <location>
        <begin position="5"/>
        <end position="239"/>
    </location>
</feature>
<dbReference type="PANTHER" id="PTHR43790:SF4">
    <property type="entry name" value="GUANOSINE IMPORT ATP-BINDING PROTEIN NUPO"/>
    <property type="match status" value="1"/>
</dbReference>
<dbReference type="eggNOG" id="COG3845">
    <property type="taxonomic scope" value="Bacteria"/>
</dbReference>
<dbReference type="FunFam" id="3.40.50.300:FF:000127">
    <property type="entry name" value="Ribose import ATP-binding protein RbsA"/>
    <property type="match status" value="1"/>
</dbReference>
<keyword evidence="5" id="KW-0677">Repeat</keyword>
<evidence type="ECO:0000256" key="4">
    <source>
        <dbReference type="ARBA" id="ARBA00022597"/>
    </source>
</evidence>
<dbReference type="InterPro" id="IPR050107">
    <property type="entry name" value="ABC_carbohydrate_import_ATPase"/>
</dbReference>
<feature type="domain" description="ABC transporter" evidence="10">
    <location>
        <begin position="256"/>
        <end position="500"/>
    </location>
</feature>
<keyword evidence="12" id="KW-1185">Reference proteome</keyword>
<keyword evidence="3" id="KW-1003">Cell membrane</keyword>
<comment type="subcellular location">
    <subcellularLocation>
        <location evidence="1">Cell membrane</location>
        <topology evidence="1">Peripheral membrane protein</topology>
    </subcellularLocation>
</comment>
<dbReference type="KEGG" id="ssm:Spirs_1184"/>
<evidence type="ECO:0000256" key="9">
    <source>
        <dbReference type="ARBA" id="ARBA00023136"/>
    </source>
</evidence>
<dbReference type="SUPFAM" id="SSF52540">
    <property type="entry name" value="P-loop containing nucleoside triphosphate hydrolases"/>
    <property type="match status" value="2"/>
</dbReference>
<keyword evidence="6" id="KW-0547">Nucleotide-binding</keyword>
<dbReference type="RefSeq" id="WP_013253777.1">
    <property type="nucleotide sequence ID" value="NC_014364.1"/>
</dbReference>
<keyword evidence="9" id="KW-0472">Membrane</keyword>
<evidence type="ECO:0000313" key="12">
    <source>
        <dbReference type="Proteomes" id="UP000002318"/>
    </source>
</evidence>
<dbReference type="STRING" id="573413.Spirs_1184"/>
<evidence type="ECO:0000256" key="8">
    <source>
        <dbReference type="ARBA" id="ARBA00022967"/>
    </source>
</evidence>
<dbReference type="PROSITE" id="PS00211">
    <property type="entry name" value="ABC_TRANSPORTER_1"/>
    <property type="match status" value="2"/>
</dbReference>
<dbReference type="GO" id="GO:0005524">
    <property type="term" value="F:ATP binding"/>
    <property type="evidence" value="ECO:0007669"/>
    <property type="project" value="UniProtKB-KW"/>
</dbReference>
<accession>E1R2N1</accession>
<keyword evidence="8" id="KW-1278">Translocase</keyword>
<keyword evidence="2" id="KW-0813">Transport</keyword>
<evidence type="ECO:0000313" key="11">
    <source>
        <dbReference type="EMBL" id="ADK80313.1"/>
    </source>
</evidence>
<evidence type="ECO:0000256" key="3">
    <source>
        <dbReference type="ARBA" id="ARBA00022475"/>
    </source>
</evidence>
<dbReference type="InterPro" id="IPR003593">
    <property type="entry name" value="AAA+_ATPase"/>
</dbReference>
<dbReference type="CDD" id="cd03215">
    <property type="entry name" value="ABC_Carb_Monos_II"/>
    <property type="match status" value="1"/>
</dbReference>
<dbReference type="PROSITE" id="PS50893">
    <property type="entry name" value="ABC_TRANSPORTER_2"/>
    <property type="match status" value="2"/>
</dbReference>